<accession>K5VBE3</accession>
<dbReference type="GeneID" id="18919399"/>
<feature type="compositionally biased region" description="Low complexity" evidence="1">
    <location>
        <begin position="1"/>
        <end position="16"/>
    </location>
</feature>
<dbReference type="Proteomes" id="UP000008370">
    <property type="component" value="Unassembled WGS sequence"/>
</dbReference>
<evidence type="ECO:0000313" key="3">
    <source>
        <dbReference type="Proteomes" id="UP000008370"/>
    </source>
</evidence>
<evidence type="ECO:0000256" key="1">
    <source>
        <dbReference type="SAM" id="MobiDB-lite"/>
    </source>
</evidence>
<dbReference type="KEGG" id="pco:PHACADRAFT_266387"/>
<dbReference type="RefSeq" id="XP_007403060.1">
    <property type="nucleotide sequence ID" value="XM_007402998.1"/>
</dbReference>
<proteinExistence type="predicted"/>
<keyword evidence="3" id="KW-1185">Reference proteome</keyword>
<organism evidence="2 3">
    <name type="scientific">Phanerochaete carnosa (strain HHB-10118-sp)</name>
    <name type="common">White-rot fungus</name>
    <name type="synonym">Peniophora carnosa</name>
    <dbReference type="NCBI Taxonomy" id="650164"/>
    <lineage>
        <taxon>Eukaryota</taxon>
        <taxon>Fungi</taxon>
        <taxon>Dikarya</taxon>
        <taxon>Basidiomycota</taxon>
        <taxon>Agaricomycotina</taxon>
        <taxon>Agaricomycetes</taxon>
        <taxon>Polyporales</taxon>
        <taxon>Phanerochaetaceae</taxon>
        <taxon>Phanerochaete</taxon>
    </lineage>
</organism>
<sequence>MSDLSSGSLGLDAPSLSRRRQATNKPTLDCHLPLPPTPAFDNPKLPVVAANVSDFPLVNKRGRAPVAKLAIDDALSSRNDDMPITPADQIAHAKHTPPNAPRQTV</sequence>
<feature type="region of interest" description="Disordered" evidence="1">
    <location>
        <begin position="77"/>
        <end position="105"/>
    </location>
</feature>
<dbReference type="AlphaFoldDB" id="K5VBE3"/>
<evidence type="ECO:0000313" key="2">
    <source>
        <dbReference type="EMBL" id="EKM48388.1"/>
    </source>
</evidence>
<name>K5VBE3_PHACS</name>
<protein>
    <submittedName>
        <fullName evidence="2">Uncharacterized protein</fullName>
    </submittedName>
</protein>
<feature type="non-terminal residue" evidence="2">
    <location>
        <position position="105"/>
    </location>
</feature>
<reference evidence="2 3" key="1">
    <citation type="journal article" date="2012" name="BMC Genomics">
        <title>Comparative genomics of the white-rot fungi, Phanerochaete carnosa and P. chrysosporium, to elucidate the genetic basis of the distinct wood types they colonize.</title>
        <authorList>
            <person name="Suzuki H."/>
            <person name="MacDonald J."/>
            <person name="Syed K."/>
            <person name="Salamov A."/>
            <person name="Hori C."/>
            <person name="Aerts A."/>
            <person name="Henrissat B."/>
            <person name="Wiebenga A."/>
            <person name="vanKuyk P.A."/>
            <person name="Barry K."/>
            <person name="Lindquist E."/>
            <person name="LaButti K."/>
            <person name="Lapidus A."/>
            <person name="Lucas S."/>
            <person name="Coutinho P."/>
            <person name="Gong Y."/>
            <person name="Samejima M."/>
            <person name="Mahadevan R."/>
            <person name="Abou-Zaid M."/>
            <person name="de Vries R.P."/>
            <person name="Igarashi K."/>
            <person name="Yadav J.S."/>
            <person name="Grigoriev I.V."/>
            <person name="Master E.R."/>
        </authorList>
    </citation>
    <scope>NUCLEOTIDE SEQUENCE [LARGE SCALE GENOMIC DNA]</scope>
    <source>
        <strain evidence="2 3">HHB-10118-sp</strain>
    </source>
</reference>
<gene>
    <name evidence="2" type="ORF">PHACADRAFT_266387</name>
</gene>
<feature type="region of interest" description="Disordered" evidence="1">
    <location>
        <begin position="1"/>
        <end position="35"/>
    </location>
</feature>
<dbReference type="InParanoid" id="K5VBE3"/>
<dbReference type="HOGENOM" id="CLU_2242986_0_0_1"/>
<dbReference type="OrthoDB" id="10633547at2759"/>
<dbReference type="EMBL" id="JH931107">
    <property type="protein sequence ID" value="EKM48388.1"/>
    <property type="molecule type" value="Genomic_DNA"/>
</dbReference>